<feature type="transmembrane region" description="Helical" evidence="2">
    <location>
        <begin position="1064"/>
        <end position="1087"/>
    </location>
</feature>
<dbReference type="PANTHER" id="PTHR32063:SF77">
    <property type="entry name" value="ACR FAMILY TRANSPORT PROTEIN"/>
    <property type="match status" value="1"/>
</dbReference>
<keyword evidence="2" id="KW-1133">Transmembrane helix</keyword>
<sequence length="1137" mass="121239">MSWNFSAWAIRNPVPPILLFVVLCAFGIVSFMGLPITRFPNIDVPIISVTVTDAGTAPAELETQITKKVEDAVAAITGVKHVSSTITDGQSTTAIEFRLEVNTDRALNDVKDAIAKIRGDLPRTVDEPIVQRIDVESQSIITYGALAPTMSPEQLSWFIDDSVIRDLQALKGVGRVERMGGVTREIQIRLDPDRLMALGVTAADVNRQLQITNVDLAGGKGEVGSQEQTIRTLAGAKSIEDLANARIVISGGREVRLGNLGTVEDHWEEPKSFARLDGKPVVALAIYRAKGASDASVAEVVDAKIAEIGQTHPDVTFSVIDNTVHYTYGNYESAMDTLYEGSILAILVVLLFLRDWRATLVAAIALPLSAIPTFWALSMLGFSLNLVSLLGITLVTGILVDDAIVEIENIVRHTRMGKKPYRAALEAADEIGLAVIAISATIMAIFAPVSFMGGIAGQYFKQFGLTVAVAVFFSLLVARLITPMMAAYFMRAPYLGDGSDGEPVYGGFVNDLGRKLRAMIPIAVVIGLGALVLQITGEALVGVPLLGTLAERVASIGWTRIALGALALAAGFALVRAWLGQPHPAEEHDGLIMRMYTGLLRATLARGMRWVTLGIGIATFAVSIWATGLLPSEFIPEGDEGRLMVSVELPPGTGLDETTVTTDKIAAALGQLPEIQRVFVMGGTSPTGTLETRRAAVILELVPKKERSVSQKDMKPIVASVLSTIPDIRFYVVNERGDRETTIAVTGPDGDGVAKASGDLEAAMKADPMFLNPVALSSFARPEIRIVPKLDEASALGIAPDRISETIRVATTGDADANLAKFTVDGRQVPIRVELDRVARSDLSVLSALRVPLPAGGSVPLSTVADVSFGQGPATIERYDRERLVKVGTDMAHGFTSGQGTERIKTMDAVKNFPEGVRLQETGDAEAQAEVFSAFGVAMGSGILLVFVVLIILFNSVFQPLTILASLPLSIGGVVAALLLTNNAFSMPVIIGMLMLMGIVTKNAIMLVDFAVEQVKHGMDRKEAIIDAGRKRARPIVMTTIAMGAGMLPAALALGEGGEFRAPMAIAVMGGLFLSTILSLVFIPSVYTIMDDLSRLVGHLFHRAFAPNEVDEDEPHAGHKPTPAAPPLSKELRIAAE</sequence>
<dbReference type="Proteomes" id="UP001549321">
    <property type="component" value="Unassembled WGS sequence"/>
</dbReference>
<feature type="transmembrane region" description="Helical" evidence="2">
    <location>
        <begin position="610"/>
        <end position="630"/>
    </location>
</feature>
<reference evidence="3 4" key="1">
    <citation type="submission" date="2024-06" db="EMBL/GenBank/DDBJ databases">
        <title>Sorghum-associated microbial communities from plants grown in Nebraska, USA.</title>
        <authorList>
            <person name="Schachtman D."/>
        </authorList>
    </citation>
    <scope>NUCLEOTIDE SEQUENCE [LARGE SCALE GENOMIC DNA]</scope>
    <source>
        <strain evidence="3 4">3207</strain>
    </source>
</reference>
<evidence type="ECO:0000256" key="1">
    <source>
        <dbReference type="SAM" id="MobiDB-lite"/>
    </source>
</evidence>
<dbReference type="Gene3D" id="3.30.70.1320">
    <property type="entry name" value="Multidrug efflux transporter AcrB pore domain like"/>
    <property type="match status" value="1"/>
</dbReference>
<accession>A0ABV2R0G2</accession>
<dbReference type="PRINTS" id="PR00702">
    <property type="entry name" value="ACRIFLAVINRP"/>
</dbReference>
<keyword evidence="4" id="KW-1185">Reference proteome</keyword>
<feature type="region of interest" description="Disordered" evidence="1">
    <location>
        <begin position="1110"/>
        <end position="1137"/>
    </location>
</feature>
<dbReference type="Gene3D" id="1.20.1640.10">
    <property type="entry name" value="Multidrug efflux transporter AcrB transmembrane domain"/>
    <property type="match status" value="3"/>
</dbReference>
<dbReference type="SUPFAM" id="SSF82714">
    <property type="entry name" value="Multidrug efflux transporter AcrB TolC docking domain, DN and DC subdomains"/>
    <property type="match status" value="2"/>
</dbReference>
<dbReference type="SUPFAM" id="SSF82693">
    <property type="entry name" value="Multidrug efflux transporter AcrB pore domain, PN1, PN2, PC1 and PC2 subdomains"/>
    <property type="match status" value="3"/>
</dbReference>
<feature type="transmembrane region" description="Helical" evidence="2">
    <location>
        <begin position="1033"/>
        <end position="1052"/>
    </location>
</feature>
<feature type="transmembrane region" description="Helical" evidence="2">
    <location>
        <begin position="961"/>
        <end position="981"/>
    </location>
</feature>
<dbReference type="Gene3D" id="3.30.70.1430">
    <property type="entry name" value="Multidrug efflux transporter AcrB pore domain"/>
    <property type="match status" value="2"/>
</dbReference>
<dbReference type="RefSeq" id="WP_354551791.1">
    <property type="nucleotide sequence ID" value="NZ_JBEPSM010000002.1"/>
</dbReference>
<evidence type="ECO:0000256" key="2">
    <source>
        <dbReference type="SAM" id="Phobius"/>
    </source>
</evidence>
<evidence type="ECO:0000313" key="4">
    <source>
        <dbReference type="Proteomes" id="UP001549321"/>
    </source>
</evidence>
<dbReference type="InterPro" id="IPR027463">
    <property type="entry name" value="AcrB_DN_DC_subdom"/>
</dbReference>
<feature type="transmembrane region" description="Helical" evidence="2">
    <location>
        <begin position="386"/>
        <end position="411"/>
    </location>
</feature>
<proteinExistence type="predicted"/>
<dbReference type="Gene3D" id="3.30.2090.10">
    <property type="entry name" value="Multidrug efflux transporter AcrB TolC docking domain, DN and DC subdomains"/>
    <property type="match status" value="2"/>
</dbReference>
<name>A0ABV2R0G2_9HYPH</name>
<organism evidence="3 4">
    <name type="scientific">Kaistia defluvii</name>
    <dbReference type="NCBI Taxonomy" id="410841"/>
    <lineage>
        <taxon>Bacteria</taxon>
        <taxon>Pseudomonadati</taxon>
        <taxon>Pseudomonadota</taxon>
        <taxon>Alphaproteobacteria</taxon>
        <taxon>Hyphomicrobiales</taxon>
        <taxon>Kaistiaceae</taxon>
        <taxon>Kaistia</taxon>
    </lineage>
</organism>
<feature type="transmembrane region" description="Helical" evidence="2">
    <location>
        <begin position="931"/>
        <end position="954"/>
    </location>
</feature>
<dbReference type="InterPro" id="IPR001036">
    <property type="entry name" value="Acrflvin-R"/>
</dbReference>
<dbReference type="EMBL" id="JBEPSM010000002">
    <property type="protein sequence ID" value="MET4634759.1"/>
    <property type="molecule type" value="Genomic_DNA"/>
</dbReference>
<keyword evidence="2" id="KW-0472">Membrane</keyword>
<dbReference type="SUPFAM" id="SSF82866">
    <property type="entry name" value="Multidrug efflux transporter AcrB transmembrane domain"/>
    <property type="match status" value="2"/>
</dbReference>
<feature type="transmembrane region" description="Helical" evidence="2">
    <location>
        <begin position="463"/>
        <end position="481"/>
    </location>
</feature>
<keyword evidence="2" id="KW-0812">Transmembrane</keyword>
<gene>
    <name evidence="3" type="ORF">ABIE08_002705</name>
</gene>
<evidence type="ECO:0000313" key="3">
    <source>
        <dbReference type="EMBL" id="MET4634759.1"/>
    </source>
</evidence>
<comment type="caution">
    <text evidence="3">The sequence shown here is derived from an EMBL/GenBank/DDBJ whole genome shotgun (WGS) entry which is preliminary data.</text>
</comment>
<dbReference type="Pfam" id="PF00873">
    <property type="entry name" value="ACR_tran"/>
    <property type="match status" value="2"/>
</dbReference>
<feature type="transmembrane region" description="Helical" evidence="2">
    <location>
        <begin position="518"/>
        <end position="537"/>
    </location>
</feature>
<feature type="transmembrane region" description="Helical" evidence="2">
    <location>
        <begin position="557"/>
        <end position="579"/>
    </location>
</feature>
<dbReference type="PANTHER" id="PTHR32063">
    <property type="match status" value="1"/>
</dbReference>
<feature type="transmembrane region" description="Helical" evidence="2">
    <location>
        <begin position="360"/>
        <end position="380"/>
    </location>
</feature>
<protein>
    <submittedName>
        <fullName evidence="3">Multidrug efflux pump subunit AcrB</fullName>
    </submittedName>
</protein>
<feature type="transmembrane region" description="Helical" evidence="2">
    <location>
        <begin position="337"/>
        <end position="353"/>
    </location>
</feature>
<feature type="transmembrane region" description="Helical" evidence="2">
    <location>
        <begin position="431"/>
        <end position="451"/>
    </location>
</feature>
<feature type="transmembrane region" description="Helical" evidence="2">
    <location>
        <begin position="987"/>
        <end position="1012"/>
    </location>
</feature>